<accession>A0A858ZTC6</accession>
<evidence type="ECO:0000313" key="3">
    <source>
        <dbReference type="Proteomes" id="UP000500755"/>
    </source>
</evidence>
<organism evidence="2 3">
    <name type="scientific">Alicycliphilus denitrificans</name>
    <dbReference type="NCBI Taxonomy" id="179636"/>
    <lineage>
        <taxon>Bacteria</taxon>
        <taxon>Pseudomonadati</taxon>
        <taxon>Pseudomonadota</taxon>
        <taxon>Betaproteobacteria</taxon>
        <taxon>Burkholderiales</taxon>
        <taxon>Comamonadaceae</taxon>
        <taxon>Alicycliphilus</taxon>
    </lineage>
</organism>
<dbReference type="InterPro" id="IPR050483">
    <property type="entry name" value="CoA-transferase_III_domain"/>
</dbReference>
<dbReference type="OMA" id="HMIMGPA"/>
<dbReference type="AlphaFoldDB" id="A0A858ZTC6"/>
<name>A0A858ZTC6_9BURK</name>
<dbReference type="EMBL" id="CP051298">
    <property type="protein sequence ID" value="QKD44190.1"/>
    <property type="molecule type" value="Genomic_DNA"/>
</dbReference>
<dbReference type="InterPro" id="IPR044855">
    <property type="entry name" value="CoA-Trfase_III_dom3_sf"/>
</dbReference>
<gene>
    <name evidence="2" type="ORF">HF896_11405</name>
</gene>
<keyword evidence="1 2" id="KW-0808">Transferase</keyword>
<dbReference type="GO" id="GO:0008410">
    <property type="term" value="F:CoA-transferase activity"/>
    <property type="evidence" value="ECO:0007669"/>
    <property type="project" value="TreeGrafter"/>
</dbReference>
<reference evidence="2 3" key="1">
    <citation type="submission" date="2020-05" db="EMBL/GenBank/DDBJ databases">
        <title>Complete genome sequence of Alicycliphilus denitrificans DP3.</title>
        <authorList>
            <person name="Chen X."/>
        </authorList>
    </citation>
    <scope>NUCLEOTIDE SEQUENCE [LARGE SCALE GENOMIC DNA]</scope>
    <source>
        <strain evidence="2 3">DP3</strain>
    </source>
</reference>
<protein>
    <submittedName>
        <fullName evidence="2">CoA transferase</fullName>
    </submittedName>
</protein>
<dbReference type="PANTHER" id="PTHR48207:SF4">
    <property type="entry name" value="BLL6097 PROTEIN"/>
    <property type="match status" value="1"/>
</dbReference>
<dbReference type="Proteomes" id="UP000500755">
    <property type="component" value="Chromosome"/>
</dbReference>
<dbReference type="Gene3D" id="3.40.50.10540">
    <property type="entry name" value="Crotonobetainyl-coa:carnitine coa-transferase, domain 1"/>
    <property type="match status" value="1"/>
</dbReference>
<dbReference type="SUPFAM" id="SSF89796">
    <property type="entry name" value="CoA-transferase family III (CaiB/BaiF)"/>
    <property type="match status" value="1"/>
</dbReference>
<dbReference type="InterPro" id="IPR023606">
    <property type="entry name" value="CoA-Trfase_III_dom_1_sf"/>
</dbReference>
<evidence type="ECO:0000313" key="2">
    <source>
        <dbReference type="EMBL" id="QKD44190.1"/>
    </source>
</evidence>
<evidence type="ECO:0000256" key="1">
    <source>
        <dbReference type="ARBA" id="ARBA00022679"/>
    </source>
</evidence>
<dbReference type="Gene3D" id="3.30.1540.10">
    <property type="entry name" value="formyl-coa transferase, domain 3"/>
    <property type="match status" value="1"/>
</dbReference>
<proteinExistence type="predicted"/>
<dbReference type="RefSeq" id="WP_013722195.1">
    <property type="nucleotide sequence ID" value="NZ_CP051298.1"/>
</dbReference>
<dbReference type="InterPro" id="IPR003673">
    <property type="entry name" value="CoA-Trfase_fam_III"/>
</dbReference>
<dbReference type="PANTHER" id="PTHR48207">
    <property type="entry name" value="SUCCINATE--HYDROXYMETHYLGLUTARATE COA-TRANSFERASE"/>
    <property type="match status" value="1"/>
</dbReference>
<sequence length="407" mass="44089">MTSPSASAPSPYLAPDDLPLKGVRVLEISHMIMGPATGMTLADLGAEVIKVEPVEGDRTRRLKSAGIGYFPVFNRNKQSFAVDLKSAEGRKLVQDLADKADIVLENFRDDSLLQYGLDHASVRARNPRAIYVSLKGFLSGPYQERTALDEVVQMMGGMAYINGSDDRPQRAAPSVNDILGGQFGVIGALSALHERERTGVGKYVRAGLFETNLLLVAQFITQFELTGTPALPFGSKREPPWGVYDLFTTKDGARVFVAVVSDAQWRTFAATFMPAGWAEDARLFSAIDREAARPWVVPAVAEVLKNWNSADLCEALEKAKLSYAPVNQPHDLLKDPHLTQGGALMPTLLPTGEHVSTPALPLEFDGLKVGKRADPPQVGEHTVAILKDLGLDDEAIALLRQHGKIGG</sequence>
<dbReference type="Pfam" id="PF02515">
    <property type="entry name" value="CoA_transf_3"/>
    <property type="match status" value="1"/>
</dbReference>